<gene>
    <name evidence="2" type="ORF">OC846_006091</name>
</gene>
<dbReference type="GO" id="GO:0007165">
    <property type="term" value="P:signal transduction"/>
    <property type="evidence" value="ECO:0007669"/>
    <property type="project" value="TreeGrafter"/>
</dbReference>
<dbReference type="PROSITE" id="PS50011">
    <property type="entry name" value="PROTEIN_KINASE_DOM"/>
    <property type="match status" value="1"/>
</dbReference>
<evidence type="ECO:0000313" key="2">
    <source>
        <dbReference type="EMBL" id="KAK0544384.1"/>
    </source>
</evidence>
<protein>
    <recommendedName>
        <fullName evidence="1">Protein kinase domain-containing protein</fullName>
    </recommendedName>
</protein>
<name>A0AAN6GK42_9BASI</name>
<dbReference type="PANTHER" id="PTHR23257">
    <property type="entry name" value="SERINE-THREONINE PROTEIN KINASE"/>
    <property type="match status" value="1"/>
</dbReference>
<dbReference type="Gene3D" id="1.10.510.10">
    <property type="entry name" value="Transferase(Phosphotransferase) domain 1"/>
    <property type="match status" value="1"/>
</dbReference>
<dbReference type="Pfam" id="PF07714">
    <property type="entry name" value="PK_Tyr_Ser-Thr"/>
    <property type="match status" value="1"/>
</dbReference>
<dbReference type="Proteomes" id="UP001176517">
    <property type="component" value="Unassembled WGS sequence"/>
</dbReference>
<comment type="caution">
    <text evidence="2">The sequence shown here is derived from an EMBL/GenBank/DDBJ whole genome shotgun (WGS) entry which is preliminary data.</text>
</comment>
<dbReference type="GO" id="GO:0005524">
    <property type="term" value="F:ATP binding"/>
    <property type="evidence" value="ECO:0007669"/>
    <property type="project" value="InterPro"/>
</dbReference>
<evidence type="ECO:0000313" key="3">
    <source>
        <dbReference type="Proteomes" id="UP001176517"/>
    </source>
</evidence>
<reference evidence="2" key="1">
    <citation type="journal article" date="2023" name="PhytoFront">
        <title>Draft Genome Resources of Seven Strains of Tilletia horrida, Causal Agent of Kernel Smut of Rice.</title>
        <authorList>
            <person name="Khanal S."/>
            <person name="Antony Babu S."/>
            <person name="Zhou X.G."/>
        </authorList>
    </citation>
    <scope>NUCLEOTIDE SEQUENCE</scope>
    <source>
        <strain evidence="2">TX6</strain>
    </source>
</reference>
<organism evidence="2 3">
    <name type="scientific">Tilletia horrida</name>
    <dbReference type="NCBI Taxonomy" id="155126"/>
    <lineage>
        <taxon>Eukaryota</taxon>
        <taxon>Fungi</taxon>
        <taxon>Dikarya</taxon>
        <taxon>Basidiomycota</taxon>
        <taxon>Ustilaginomycotina</taxon>
        <taxon>Exobasidiomycetes</taxon>
        <taxon>Tilletiales</taxon>
        <taxon>Tilletiaceae</taxon>
        <taxon>Tilletia</taxon>
    </lineage>
</organism>
<dbReference type="AlphaFoldDB" id="A0AAN6GK42"/>
<dbReference type="InterPro" id="IPR050167">
    <property type="entry name" value="Ser_Thr_protein_kinase"/>
</dbReference>
<feature type="domain" description="Protein kinase" evidence="1">
    <location>
        <begin position="168"/>
        <end position="490"/>
    </location>
</feature>
<dbReference type="InterPro" id="IPR001245">
    <property type="entry name" value="Ser-Thr/Tyr_kinase_cat_dom"/>
</dbReference>
<dbReference type="GO" id="GO:0004672">
    <property type="term" value="F:protein kinase activity"/>
    <property type="evidence" value="ECO:0007669"/>
    <property type="project" value="InterPro"/>
</dbReference>
<keyword evidence="3" id="KW-1185">Reference proteome</keyword>
<dbReference type="InterPro" id="IPR000719">
    <property type="entry name" value="Prot_kinase_dom"/>
</dbReference>
<evidence type="ECO:0000259" key="1">
    <source>
        <dbReference type="PROSITE" id="PS50011"/>
    </source>
</evidence>
<dbReference type="EMBL" id="JAPDMZ010000286">
    <property type="protein sequence ID" value="KAK0544384.1"/>
    <property type="molecule type" value="Genomic_DNA"/>
</dbReference>
<dbReference type="InterPro" id="IPR011009">
    <property type="entry name" value="Kinase-like_dom_sf"/>
</dbReference>
<dbReference type="SUPFAM" id="SSF56112">
    <property type="entry name" value="Protein kinase-like (PK-like)"/>
    <property type="match status" value="1"/>
</dbReference>
<dbReference type="GO" id="GO:0005737">
    <property type="term" value="C:cytoplasm"/>
    <property type="evidence" value="ECO:0007669"/>
    <property type="project" value="TreeGrafter"/>
</dbReference>
<proteinExistence type="predicted"/>
<sequence length="496" mass="57169">MSASADDVCFLRWEVNATRQQLRLYAIYQGKLCALYLLSDHSQSEQQELKSFCKPTYDSIYRHYVHKDSCEEPEEGRRARVVDRWEDLSLNWKPDPNHDASNTLLDLIRCQLPTLVGKQPLPGGKYIFTIVDDTQNPGQASIILRSDIYRQLLFDSLAPLRPETRHGITLVDLSQVQIHTTVHYLLHVLEVHVSRREDGTTERLIFKTAKTEDHEDLQHDEQARQRAKVTQKEFLQELEDWIKYSGHTNIMDPPASLVTIQDGKGSQKLVGWLMKPHLDWTYRLRQLRKNGRHAATVAELLAYVIDYARGMKYMAEAGYVHPDAKAANCFWMESVESHERLVIGDFGRPLSGPGAYCNMTGPDCPEVQGHWEVSVDDHGKLVYQRNSPPRANKMFTILTKLADFPEAILRLQVFTFACVGADLLRYRSPDPNLWPTGCYKPDLSAETKRWEELIPQELKVLLHRCWSFDPRDRPLFEEIERELVAIHESLKPPSPS</sequence>
<accession>A0AAN6GK42</accession>